<proteinExistence type="predicted"/>
<feature type="transmembrane region" description="Helical" evidence="1">
    <location>
        <begin position="48"/>
        <end position="67"/>
    </location>
</feature>
<evidence type="ECO:0000313" key="4">
    <source>
        <dbReference type="Proteomes" id="UP001236507"/>
    </source>
</evidence>
<organism evidence="3 4">
    <name type="scientific">Flectobacillus roseus</name>
    <dbReference type="NCBI Taxonomy" id="502259"/>
    <lineage>
        <taxon>Bacteria</taxon>
        <taxon>Pseudomonadati</taxon>
        <taxon>Bacteroidota</taxon>
        <taxon>Cytophagia</taxon>
        <taxon>Cytophagales</taxon>
        <taxon>Flectobacillaceae</taxon>
        <taxon>Flectobacillus</taxon>
    </lineage>
</organism>
<dbReference type="Proteomes" id="UP001236507">
    <property type="component" value="Unassembled WGS sequence"/>
</dbReference>
<dbReference type="InterPro" id="IPR025588">
    <property type="entry name" value="YcxB-like_C"/>
</dbReference>
<accession>A0ABT6YCN3</accession>
<feature type="transmembrane region" description="Helical" evidence="1">
    <location>
        <begin position="73"/>
        <end position="92"/>
    </location>
</feature>
<keyword evidence="4" id="KW-1185">Reference proteome</keyword>
<name>A0ABT6YCN3_9BACT</name>
<evidence type="ECO:0000256" key="1">
    <source>
        <dbReference type="SAM" id="Phobius"/>
    </source>
</evidence>
<keyword evidence="1" id="KW-0812">Transmembrane</keyword>
<keyword evidence="1" id="KW-0472">Membrane</keyword>
<dbReference type="Pfam" id="PF14317">
    <property type="entry name" value="YcxB"/>
    <property type="match status" value="1"/>
</dbReference>
<comment type="caution">
    <text evidence="3">The sequence shown here is derived from an EMBL/GenBank/DDBJ whole genome shotgun (WGS) entry which is preliminary data.</text>
</comment>
<evidence type="ECO:0000313" key="3">
    <source>
        <dbReference type="EMBL" id="MDI9861349.1"/>
    </source>
</evidence>
<feature type="domain" description="YcxB-like C-terminal" evidence="2">
    <location>
        <begin position="123"/>
        <end position="176"/>
    </location>
</feature>
<protein>
    <submittedName>
        <fullName evidence="3">YcxB family protein</fullName>
    </submittedName>
</protein>
<dbReference type="RefSeq" id="WP_205690772.1">
    <property type="nucleotide sequence ID" value="NZ_JASHIF010000019.1"/>
</dbReference>
<evidence type="ECO:0000259" key="2">
    <source>
        <dbReference type="Pfam" id="PF14317"/>
    </source>
</evidence>
<sequence>MAKGYAQGQQRRMVQMPVNPLAIKTKKYALDKNKFITLNMSQMVKNQWYWGFVPLGLIAVNAVLNITGIYHNYWIYVLTLIGAIGYVAFWAIQFTGVTQLDQYKQLFEKYRYEIDSRQILMKITDEQGGVIKWDMIKTARKEKEAYVLDLGQYQFIYLPFSIFSNDNDKKLMDKILRDKGFIS</sequence>
<keyword evidence="1" id="KW-1133">Transmembrane helix</keyword>
<dbReference type="EMBL" id="JASHIF010000019">
    <property type="protein sequence ID" value="MDI9861349.1"/>
    <property type="molecule type" value="Genomic_DNA"/>
</dbReference>
<reference evidence="3 4" key="1">
    <citation type="submission" date="2023-05" db="EMBL/GenBank/DDBJ databases">
        <title>Novel species of genus Flectobacillus isolated from stream in China.</title>
        <authorList>
            <person name="Lu H."/>
        </authorList>
    </citation>
    <scope>NUCLEOTIDE SEQUENCE [LARGE SCALE GENOMIC DNA]</scope>
    <source>
        <strain evidence="3 4">KCTC 42575</strain>
    </source>
</reference>
<gene>
    <name evidence="3" type="ORF">QM524_19170</name>
</gene>